<sequence length="252" mass="28353">MSPIIMPTRREIASAKARLEYREGIFHIAVAGIAGSGKSSLINALRGLMNNDTRAAPTGVTEMTKRITRYPDPNAANPWVWYDVPGAGTLNIPDSQYFNDHGLYIFDCIIVLIDNRFMDTDVAILRHCARFCIPAYIVRSKSLQHITNIMNDVYGTDNDDNSLTAEERAERWNDVRGRYERQSRENVAQNLQQAGLPDQNLYLVDKDTMTRVYGNSVSNQTKVLDEVQLLTDPFTKARSRRSLSASSSSPYA</sequence>
<dbReference type="PANTHER" id="PTHR32341:SF10">
    <property type="entry name" value="INTERFERON-INDUCIBLE GTPASE 5"/>
    <property type="match status" value="1"/>
</dbReference>
<evidence type="ECO:0000256" key="4">
    <source>
        <dbReference type="ARBA" id="ARBA00023134"/>
    </source>
</evidence>
<accession>A0A165C7Y5</accession>
<dbReference type="STRING" id="1314785.A0A165C7Y5"/>
<dbReference type="Gene3D" id="3.40.50.300">
    <property type="entry name" value="P-loop containing nucleotide triphosphate hydrolases"/>
    <property type="match status" value="1"/>
</dbReference>
<dbReference type="Proteomes" id="UP000076871">
    <property type="component" value="Unassembled WGS sequence"/>
</dbReference>
<dbReference type="GO" id="GO:0016787">
    <property type="term" value="F:hydrolase activity"/>
    <property type="evidence" value="ECO:0007669"/>
    <property type="project" value="UniProtKB-KW"/>
</dbReference>
<dbReference type="GO" id="GO:0005525">
    <property type="term" value="F:GTP binding"/>
    <property type="evidence" value="ECO:0007669"/>
    <property type="project" value="UniProtKB-KW"/>
</dbReference>
<reference evidence="6 7" key="1">
    <citation type="journal article" date="2016" name="Mol. Biol. Evol.">
        <title>Comparative Genomics of Early-Diverging Mushroom-Forming Fungi Provides Insights into the Origins of Lignocellulose Decay Capabilities.</title>
        <authorList>
            <person name="Nagy L.G."/>
            <person name="Riley R."/>
            <person name="Tritt A."/>
            <person name="Adam C."/>
            <person name="Daum C."/>
            <person name="Floudas D."/>
            <person name="Sun H."/>
            <person name="Yadav J.S."/>
            <person name="Pangilinan J."/>
            <person name="Larsson K.H."/>
            <person name="Matsuura K."/>
            <person name="Barry K."/>
            <person name="Labutti K."/>
            <person name="Kuo R."/>
            <person name="Ohm R.A."/>
            <person name="Bhattacharya S.S."/>
            <person name="Shirouzu T."/>
            <person name="Yoshinaga Y."/>
            <person name="Martin F.M."/>
            <person name="Grigoriev I.V."/>
            <person name="Hibbett D.S."/>
        </authorList>
    </citation>
    <scope>NUCLEOTIDE SEQUENCE [LARGE SCALE GENOMIC DNA]</scope>
    <source>
        <strain evidence="6 7">93-53</strain>
    </source>
</reference>
<protein>
    <submittedName>
        <fullName evidence="6">p-loop containing nucleoside triphosphate hydrolase protein</fullName>
    </submittedName>
</protein>
<keyword evidence="3 6" id="KW-0378">Hydrolase</keyword>
<name>A0A165C7Y5_9APHY</name>
<dbReference type="Pfam" id="PF05049">
    <property type="entry name" value="IIGP"/>
    <property type="match status" value="1"/>
</dbReference>
<dbReference type="InterPro" id="IPR007743">
    <property type="entry name" value="Immunity-related_GTPase-like"/>
</dbReference>
<evidence type="ECO:0000313" key="6">
    <source>
        <dbReference type="EMBL" id="KZT02358.1"/>
    </source>
</evidence>
<dbReference type="InParanoid" id="A0A165C7Y5"/>
<keyword evidence="4" id="KW-0342">GTP-binding</keyword>
<dbReference type="OrthoDB" id="422720at2759"/>
<dbReference type="InterPro" id="IPR027417">
    <property type="entry name" value="P-loop_NTPase"/>
</dbReference>
<dbReference type="InterPro" id="IPR051515">
    <property type="entry name" value="IRG"/>
</dbReference>
<feature type="domain" description="IRG-type G" evidence="5">
    <location>
        <begin position="24"/>
        <end position="226"/>
    </location>
</feature>
<dbReference type="PROSITE" id="PS51716">
    <property type="entry name" value="G_IRG"/>
    <property type="match status" value="1"/>
</dbReference>
<dbReference type="InterPro" id="IPR030385">
    <property type="entry name" value="G_IRG_dom"/>
</dbReference>
<dbReference type="EMBL" id="KV427653">
    <property type="protein sequence ID" value="KZT02358.1"/>
    <property type="molecule type" value="Genomic_DNA"/>
</dbReference>
<comment type="similarity">
    <text evidence="1">Belongs to the TRAFAC class dynamin-like GTPase superfamily. IRG family.</text>
</comment>
<proteinExistence type="inferred from homology"/>
<keyword evidence="2" id="KW-0547">Nucleotide-binding</keyword>
<evidence type="ECO:0000256" key="3">
    <source>
        <dbReference type="ARBA" id="ARBA00022801"/>
    </source>
</evidence>
<gene>
    <name evidence="6" type="ORF">LAESUDRAFT_414337</name>
</gene>
<evidence type="ECO:0000259" key="5">
    <source>
        <dbReference type="PROSITE" id="PS51716"/>
    </source>
</evidence>
<evidence type="ECO:0000313" key="7">
    <source>
        <dbReference type="Proteomes" id="UP000076871"/>
    </source>
</evidence>
<dbReference type="GeneID" id="63819387"/>
<evidence type="ECO:0000256" key="2">
    <source>
        <dbReference type="ARBA" id="ARBA00022741"/>
    </source>
</evidence>
<evidence type="ECO:0000256" key="1">
    <source>
        <dbReference type="ARBA" id="ARBA00005429"/>
    </source>
</evidence>
<dbReference type="AlphaFoldDB" id="A0A165C7Y5"/>
<dbReference type="SUPFAM" id="SSF52540">
    <property type="entry name" value="P-loop containing nucleoside triphosphate hydrolases"/>
    <property type="match status" value="1"/>
</dbReference>
<dbReference type="RefSeq" id="XP_040760098.1">
    <property type="nucleotide sequence ID" value="XM_040902356.1"/>
</dbReference>
<keyword evidence="7" id="KW-1185">Reference proteome</keyword>
<organism evidence="6 7">
    <name type="scientific">Laetiporus sulphureus 93-53</name>
    <dbReference type="NCBI Taxonomy" id="1314785"/>
    <lineage>
        <taxon>Eukaryota</taxon>
        <taxon>Fungi</taxon>
        <taxon>Dikarya</taxon>
        <taxon>Basidiomycota</taxon>
        <taxon>Agaricomycotina</taxon>
        <taxon>Agaricomycetes</taxon>
        <taxon>Polyporales</taxon>
        <taxon>Laetiporus</taxon>
    </lineage>
</organism>
<dbReference type="GO" id="GO:0016020">
    <property type="term" value="C:membrane"/>
    <property type="evidence" value="ECO:0007669"/>
    <property type="project" value="InterPro"/>
</dbReference>
<dbReference type="PANTHER" id="PTHR32341">
    <property type="entry name" value="INTERFERON-INDUCIBLE GTPASE"/>
    <property type="match status" value="1"/>
</dbReference>